<evidence type="ECO:0000313" key="3">
    <source>
        <dbReference type="Proteomes" id="UP000266841"/>
    </source>
</evidence>
<dbReference type="EMBL" id="AGNL01000675">
    <property type="protein sequence ID" value="EJK77588.1"/>
    <property type="molecule type" value="Genomic_DNA"/>
</dbReference>
<reference evidence="2 3" key="1">
    <citation type="journal article" date="2012" name="Genome Biol.">
        <title>Genome and low-iron response of an oceanic diatom adapted to chronic iron limitation.</title>
        <authorList>
            <person name="Lommer M."/>
            <person name="Specht M."/>
            <person name="Roy A.S."/>
            <person name="Kraemer L."/>
            <person name="Andreson R."/>
            <person name="Gutowska M.A."/>
            <person name="Wolf J."/>
            <person name="Bergner S.V."/>
            <person name="Schilhabel M.B."/>
            <person name="Klostermeier U.C."/>
            <person name="Beiko R.G."/>
            <person name="Rosenstiel P."/>
            <person name="Hippler M."/>
            <person name="Laroche J."/>
        </authorList>
    </citation>
    <scope>NUCLEOTIDE SEQUENCE [LARGE SCALE GENOMIC DNA]</scope>
    <source>
        <strain evidence="2 3">CCMP1005</strain>
    </source>
</reference>
<comment type="caution">
    <text evidence="2">The sequence shown here is derived from an EMBL/GenBank/DDBJ whole genome shotgun (WGS) entry which is preliminary data.</text>
</comment>
<protein>
    <submittedName>
        <fullName evidence="2">Uncharacterized protein</fullName>
    </submittedName>
</protein>
<sequence>GRHVEVVPGRPGDRVGEGLEPQAQDGAEVTHLSELPGVPDRTPEAVHEVPPNQPRDGPAPDPRVVLRLPYPLPSHGRGQDEGHPVRRRRYDRPPVPSVAARHLRRRPREDARDLAQGPSPEVLDASDDYDTAISLPVPKKVHDRRQDAIVVRSVPSNLQHPFGPRWAVPEEERRDAPRDVRLARAGRTGEEQAEGGGERPPADSAESEP</sequence>
<accession>K0TFS1</accession>
<dbReference type="AlphaFoldDB" id="K0TFS1"/>
<name>K0TFS1_THAOC</name>
<dbReference type="Proteomes" id="UP000266841">
    <property type="component" value="Unassembled WGS sequence"/>
</dbReference>
<evidence type="ECO:0000256" key="1">
    <source>
        <dbReference type="SAM" id="MobiDB-lite"/>
    </source>
</evidence>
<feature type="compositionally biased region" description="Pro residues" evidence="1">
    <location>
        <begin position="51"/>
        <end position="61"/>
    </location>
</feature>
<evidence type="ECO:0000313" key="2">
    <source>
        <dbReference type="EMBL" id="EJK77588.1"/>
    </source>
</evidence>
<organism evidence="2 3">
    <name type="scientific">Thalassiosira oceanica</name>
    <name type="common">Marine diatom</name>
    <dbReference type="NCBI Taxonomy" id="159749"/>
    <lineage>
        <taxon>Eukaryota</taxon>
        <taxon>Sar</taxon>
        <taxon>Stramenopiles</taxon>
        <taxon>Ochrophyta</taxon>
        <taxon>Bacillariophyta</taxon>
        <taxon>Coscinodiscophyceae</taxon>
        <taxon>Thalassiosirophycidae</taxon>
        <taxon>Thalassiosirales</taxon>
        <taxon>Thalassiosiraceae</taxon>
        <taxon>Thalassiosira</taxon>
    </lineage>
</organism>
<gene>
    <name evidence="2" type="ORF">THAOC_00571</name>
</gene>
<feature type="compositionally biased region" description="Basic and acidic residues" evidence="1">
    <location>
        <begin position="168"/>
        <end position="201"/>
    </location>
</feature>
<feature type="non-terminal residue" evidence="2">
    <location>
        <position position="1"/>
    </location>
</feature>
<proteinExistence type="predicted"/>
<feature type="region of interest" description="Disordered" evidence="1">
    <location>
        <begin position="1"/>
        <end position="209"/>
    </location>
</feature>
<keyword evidence="3" id="KW-1185">Reference proteome</keyword>